<feature type="domain" description="Cytochrome oxidase subunit I profile" evidence="10">
    <location>
        <begin position="1"/>
        <end position="111"/>
    </location>
</feature>
<name>A0A0M7B9J0_9RHOB</name>
<dbReference type="PANTHER" id="PTHR10422:SF35">
    <property type="entry name" value="CYTOCHROME BO(3) UBIQUINOL OXIDASE SUBUNIT 1"/>
    <property type="match status" value="1"/>
</dbReference>
<keyword evidence="9" id="KW-1133">Transmembrane helix</keyword>
<sequence length="181" mass="19868">MMNERAGLWSCILIFIGFNLAFFPMHQLGLEGMPRRVYSYLPATGWTFLNQLASIGSVVLALGFAITAINVLVSARRGKLAGDDPWDGPTLEWGTTSPPLNCNFARQVVVRSESPLWDRHREDLATYVGGLRDDRRETVVTTVLDARPHAVQVLPGPTPWPFVSAVVASLAFLGLIFTPCA</sequence>
<evidence type="ECO:0000259" key="10">
    <source>
        <dbReference type="PROSITE" id="PS50855"/>
    </source>
</evidence>
<gene>
    <name evidence="11" type="primary">ctaD_3</name>
    <name evidence="11" type="ORF">JSE7799_02184</name>
</gene>
<keyword evidence="11" id="KW-0560">Oxidoreductase</keyword>
<evidence type="ECO:0000256" key="4">
    <source>
        <dbReference type="ARBA" id="ARBA00022660"/>
    </source>
</evidence>
<dbReference type="SUPFAM" id="SSF81442">
    <property type="entry name" value="Cytochrome c oxidase subunit I-like"/>
    <property type="match status" value="1"/>
</dbReference>
<evidence type="ECO:0000256" key="9">
    <source>
        <dbReference type="SAM" id="Phobius"/>
    </source>
</evidence>
<comment type="similarity">
    <text evidence="1">Belongs to the heme-copper respiratory oxidase family.</text>
</comment>
<dbReference type="InterPro" id="IPR023616">
    <property type="entry name" value="Cyt_c_oxase-like_su1_dom"/>
</dbReference>
<keyword evidence="3" id="KW-0349">Heme</keyword>
<evidence type="ECO:0000256" key="6">
    <source>
        <dbReference type="ARBA" id="ARBA00022982"/>
    </source>
</evidence>
<keyword evidence="2" id="KW-0813">Transport</keyword>
<dbReference type="STRING" id="313367.JSE7799_02184"/>
<dbReference type="GO" id="GO:0009060">
    <property type="term" value="P:aerobic respiration"/>
    <property type="evidence" value="ECO:0007669"/>
    <property type="project" value="InterPro"/>
</dbReference>
<dbReference type="AlphaFoldDB" id="A0A0M7B9J0"/>
<feature type="transmembrane region" description="Helical" evidence="9">
    <location>
        <begin position="7"/>
        <end position="28"/>
    </location>
</feature>
<dbReference type="PROSITE" id="PS50855">
    <property type="entry name" value="COX1"/>
    <property type="match status" value="1"/>
</dbReference>
<reference evidence="11 12" key="1">
    <citation type="submission" date="2015-09" db="EMBL/GenBank/DDBJ databases">
        <authorList>
            <person name="Jackson K.R."/>
            <person name="Lunt B.L."/>
            <person name="Fisher J.N.B."/>
            <person name="Gardner A.V."/>
            <person name="Bailey M.E."/>
            <person name="Deus L.M."/>
            <person name="Earl A.S."/>
            <person name="Gibby P.D."/>
            <person name="Hartmann K.A."/>
            <person name="Liu J.E."/>
            <person name="Manci A.M."/>
            <person name="Nielsen D.A."/>
            <person name="Solomon M.B."/>
            <person name="Breakwell D.P."/>
            <person name="Burnett S.H."/>
            <person name="Grose J.H."/>
        </authorList>
    </citation>
    <scope>NUCLEOTIDE SEQUENCE [LARGE SCALE GENOMIC DNA]</scope>
    <source>
        <strain evidence="11 12">CECT 7799</strain>
    </source>
</reference>
<dbReference type="GO" id="GO:0046872">
    <property type="term" value="F:metal ion binding"/>
    <property type="evidence" value="ECO:0007669"/>
    <property type="project" value="UniProtKB-KW"/>
</dbReference>
<dbReference type="Gene3D" id="1.20.210.10">
    <property type="entry name" value="Cytochrome c oxidase-like, subunit I domain"/>
    <property type="match status" value="1"/>
</dbReference>
<dbReference type="Pfam" id="PF00115">
    <property type="entry name" value="COX1"/>
    <property type="match status" value="1"/>
</dbReference>
<dbReference type="InterPro" id="IPR036927">
    <property type="entry name" value="Cyt_c_oxase-like_su1_sf"/>
</dbReference>
<dbReference type="GO" id="GO:0020037">
    <property type="term" value="F:heme binding"/>
    <property type="evidence" value="ECO:0007669"/>
    <property type="project" value="InterPro"/>
</dbReference>
<dbReference type="InterPro" id="IPR000883">
    <property type="entry name" value="Cyt_C_Oxase_1"/>
</dbReference>
<feature type="transmembrane region" description="Helical" evidence="9">
    <location>
        <begin position="48"/>
        <end position="73"/>
    </location>
</feature>
<dbReference type="GO" id="GO:0016491">
    <property type="term" value="F:oxidoreductase activity"/>
    <property type="evidence" value="ECO:0007669"/>
    <property type="project" value="UniProtKB-KW"/>
</dbReference>
<evidence type="ECO:0000256" key="2">
    <source>
        <dbReference type="ARBA" id="ARBA00022448"/>
    </source>
</evidence>
<evidence type="ECO:0000256" key="5">
    <source>
        <dbReference type="ARBA" id="ARBA00022723"/>
    </source>
</evidence>
<keyword evidence="9" id="KW-0472">Membrane</keyword>
<evidence type="ECO:0000256" key="8">
    <source>
        <dbReference type="ARBA" id="ARBA00023008"/>
    </source>
</evidence>
<keyword evidence="12" id="KW-1185">Reference proteome</keyword>
<evidence type="ECO:0000256" key="3">
    <source>
        <dbReference type="ARBA" id="ARBA00022617"/>
    </source>
</evidence>
<protein>
    <submittedName>
        <fullName evidence="11">Cytochrome c oxidase subunit 1</fullName>
        <ecNumber evidence="11">1.9.3.1</ecNumber>
    </submittedName>
</protein>
<dbReference type="Proteomes" id="UP000049455">
    <property type="component" value="Unassembled WGS sequence"/>
</dbReference>
<dbReference type="EMBL" id="CYPR01000146">
    <property type="protein sequence ID" value="CUH39457.1"/>
    <property type="molecule type" value="Genomic_DNA"/>
</dbReference>
<keyword evidence="7" id="KW-0408">Iron</keyword>
<proteinExistence type="inferred from homology"/>
<dbReference type="GO" id="GO:0016020">
    <property type="term" value="C:membrane"/>
    <property type="evidence" value="ECO:0007669"/>
    <property type="project" value="InterPro"/>
</dbReference>
<dbReference type="GO" id="GO:0015990">
    <property type="term" value="P:electron transport coupled proton transport"/>
    <property type="evidence" value="ECO:0007669"/>
    <property type="project" value="TreeGrafter"/>
</dbReference>
<dbReference type="GO" id="GO:0004129">
    <property type="term" value="F:cytochrome-c oxidase activity"/>
    <property type="evidence" value="ECO:0007669"/>
    <property type="project" value="InterPro"/>
</dbReference>
<organism evidence="11 12">
    <name type="scientific">Jannaschia seosinensis</name>
    <dbReference type="NCBI Taxonomy" id="313367"/>
    <lineage>
        <taxon>Bacteria</taxon>
        <taxon>Pseudomonadati</taxon>
        <taxon>Pseudomonadota</taxon>
        <taxon>Alphaproteobacteria</taxon>
        <taxon>Rhodobacterales</taxon>
        <taxon>Roseobacteraceae</taxon>
        <taxon>Jannaschia</taxon>
    </lineage>
</organism>
<keyword evidence="9" id="KW-0812">Transmembrane</keyword>
<dbReference type="GO" id="GO:0022904">
    <property type="term" value="P:respiratory electron transport chain"/>
    <property type="evidence" value="ECO:0007669"/>
    <property type="project" value="TreeGrafter"/>
</dbReference>
<keyword evidence="6" id="KW-0249">Electron transport</keyword>
<keyword evidence="4" id="KW-0679">Respiratory chain</keyword>
<dbReference type="EC" id="1.9.3.1" evidence="11"/>
<dbReference type="PANTHER" id="PTHR10422">
    <property type="entry name" value="CYTOCHROME C OXIDASE SUBUNIT 1"/>
    <property type="match status" value="1"/>
</dbReference>
<evidence type="ECO:0000313" key="11">
    <source>
        <dbReference type="EMBL" id="CUH39457.1"/>
    </source>
</evidence>
<evidence type="ECO:0000313" key="12">
    <source>
        <dbReference type="Proteomes" id="UP000049455"/>
    </source>
</evidence>
<evidence type="ECO:0000256" key="1">
    <source>
        <dbReference type="ARBA" id="ARBA00009578"/>
    </source>
</evidence>
<accession>A0A0M7B9J0</accession>
<evidence type="ECO:0000256" key="7">
    <source>
        <dbReference type="ARBA" id="ARBA00023004"/>
    </source>
</evidence>
<keyword evidence="8" id="KW-0186">Copper</keyword>
<keyword evidence="5" id="KW-0479">Metal-binding</keyword>